<dbReference type="UniPathway" id="UPA00115">
    <property type="reaction ID" value="UER00408"/>
</dbReference>
<comment type="function">
    <text evidence="7">Catalyzes the oxidation of glucose 6-phosphate to 6-phosphogluconolactone.</text>
</comment>
<dbReference type="GO" id="GO:0005829">
    <property type="term" value="C:cytosol"/>
    <property type="evidence" value="ECO:0007669"/>
    <property type="project" value="TreeGrafter"/>
</dbReference>
<reference evidence="10 11" key="1">
    <citation type="journal article" date="2006" name="Int. J. Syst. Evol. Microbiol.">
        <title>Dyella yeojuensis sp. nov., isolated from greenhouse soil in Korea.</title>
        <authorList>
            <person name="Kim B.Y."/>
            <person name="Weon H.Y."/>
            <person name="Lee K.H."/>
            <person name="Seok S.J."/>
            <person name="Kwon S.W."/>
            <person name="Go S.J."/>
            <person name="Stackebrandt E."/>
        </authorList>
    </citation>
    <scope>NUCLEOTIDE SEQUENCE [LARGE SCALE GENOMIC DNA]</scope>
    <source>
        <strain evidence="10 11">DSM 17673</strain>
    </source>
</reference>
<keyword evidence="6 7" id="KW-0119">Carbohydrate metabolism</keyword>
<sequence>MNASAIPLEPVDSFDYVIFGATGDLTMRKLLPALYRRFAEGQVPADARIVGTARSPLDDEAYRERARVALRQHLRPDEIIDATLNRFLRLVHYVSLNGADSAGNWDGLKALLASNASDERIRVFYLATSPDLYGDIARNVAEKGLRSDRSRIVLEKPIGTDLETARKVNDGVGKHFPENSIYRIDHYLGKEAVQNIIALRFANPMLERMWDRESIEYVQITAAETVGLEGRGGYYDGSGALRDMIQNHLLQVLTVVAMERPSSLDADALRDEKVRVLKSLKPLDPRNLGENVARGQYVQGNTGGKPVPAYREELPGEAPSNTETFVALKAEIDNARWRGVPFYLRSGKRMPEKLTEVVVQFRAGEPGLFGEARPGSRLVIRVQPNESVTLPLFVKHPGNGFGLDEVDALSPLGQPERIRYRDSYEGLMLDAVKGSPALFVRKDETEAAWEWVTPILEGWRNAADGPDAYEAGTWGPESARELLRRSGHRWVEDVAAWA</sequence>
<dbReference type="InterPro" id="IPR022674">
    <property type="entry name" value="G6P_DH_NAD-bd"/>
</dbReference>
<feature type="binding site" evidence="7">
    <location>
        <position position="353"/>
    </location>
    <ligand>
        <name>substrate</name>
    </ligand>
</feature>
<dbReference type="HAMAP" id="MF_00966">
    <property type="entry name" value="G6PD"/>
    <property type="match status" value="1"/>
</dbReference>
<evidence type="ECO:0000313" key="11">
    <source>
        <dbReference type="Proteomes" id="UP000518878"/>
    </source>
</evidence>
<evidence type="ECO:0000256" key="5">
    <source>
        <dbReference type="ARBA" id="ARBA00023002"/>
    </source>
</evidence>
<feature type="binding site" evidence="7">
    <location>
        <position position="348"/>
    </location>
    <ligand>
        <name>substrate</name>
    </ligand>
</feature>
<dbReference type="InterPro" id="IPR036291">
    <property type="entry name" value="NAD(P)-bd_dom_sf"/>
</dbReference>
<comment type="pathway">
    <text evidence="1 7">Carbohydrate degradation; pentose phosphate pathway; D-ribulose 5-phosphate from D-glucose 6-phosphate (oxidative stage): step 1/3.</text>
</comment>
<comment type="caution">
    <text evidence="10">The sequence shown here is derived from an EMBL/GenBank/DDBJ whole genome shotgun (WGS) entry which is preliminary data.</text>
</comment>
<evidence type="ECO:0000256" key="6">
    <source>
        <dbReference type="ARBA" id="ARBA00023277"/>
    </source>
</evidence>
<comment type="caution">
    <text evidence="7">Lacks conserved residue(s) required for the propagation of feature annotation.</text>
</comment>
<evidence type="ECO:0000256" key="3">
    <source>
        <dbReference type="ARBA" id="ARBA00022526"/>
    </source>
</evidence>
<dbReference type="InterPro" id="IPR001282">
    <property type="entry name" value="G6P_DH"/>
</dbReference>
<evidence type="ECO:0000256" key="7">
    <source>
        <dbReference type="HAMAP-Rule" id="MF_00966"/>
    </source>
</evidence>
<keyword evidence="4 7" id="KW-0521">NADP</keyword>
<dbReference type="GO" id="GO:0009051">
    <property type="term" value="P:pentose-phosphate shunt, oxidative branch"/>
    <property type="evidence" value="ECO:0007669"/>
    <property type="project" value="TreeGrafter"/>
</dbReference>
<dbReference type="PIRSF" id="PIRSF000110">
    <property type="entry name" value="G6PD"/>
    <property type="match status" value="1"/>
</dbReference>
<dbReference type="InterPro" id="IPR019796">
    <property type="entry name" value="G6P_DH_AS"/>
</dbReference>
<dbReference type="PANTHER" id="PTHR23429:SF0">
    <property type="entry name" value="GLUCOSE-6-PHOSPHATE 1-DEHYDROGENASE"/>
    <property type="match status" value="1"/>
</dbReference>
<keyword evidence="3 7" id="KW-0313">Glucose metabolism</keyword>
<comment type="catalytic activity">
    <reaction evidence="7">
        <text>D-glucose 6-phosphate + NADP(+) = 6-phospho-D-glucono-1,5-lactone + NADPH + H(+)</text>
        <dbReference type="Rhea" id="RHEA:15841"/>
        <dbReference type="ChEBI" id="CHEBI:15378"/>
        <dbReference type="ChEBI" id="CHEBI:57783"/>
        <dbReference type="ChEBI" id="CHEBI:57955"/>
        <dbReference type="ChEBI" id="CHEBI:58349"/>
        <dbReference type="ChEBI" id="CHEBI:61548"/>
        <dbReference type="EC" id="1.1.1.49"/>
    </reaction>
</comment>
<dbReference type="GO" id="GO:0004345">
    <property type="term" value="F:glucose-6-phosphate dehydrogenase activity"/>
    <property type="evidence" value="ECO:0007669"/>
    <property type="project" value="UniProtKB-UniRule"/>
</dbReference>
<feature type="active site" description="Proton acceptor" evidence="7">
    <location>
        <position position="248"/>
    </location>
</feature>
<proteinExistence type="inferred from homology"/>
<feature type="binding site" evidence="7">
    <location>
        <position position="54"/>
    </location>
    <ligand>
        <name>NADP(+)</name>
        <dbReference type="ChEBI" id="CHEBI:58349"/>
    </ligand>
</feature>
<feature type="binding site" evidence="7">
    <location>
        <position position="156"/>
    </location>
    <ligand>
        <name>NADP(+)</name>
        <dbReference type="ChEBI" id="CHEBI:58349"/>
    </ligand>
</feature>
<dbReference type="SUPFAM" id="SSF51735">
    <property type="entry name" value="NAD(P)-binding Rossmann-fold domains"/>
    <property type="match status" value="1"/>
</dbReference>
<accession>A0A7X5TNR4</accession>
<evidence type="ECO:0000313" key="10">
    <source>
        <dbReference type="EMBL" id="NID14746.1"/>
    </source>
</evidence>
<dbReference type="InterPro" id="IPR022675">
    <property type="entry name" value="G6P_DH_C"/>
</dbReference>
<keyword evidence="11" id="KW-1185">Reference proteome</keyword>
<dbReference type="AlphaFoldDB" id="A0A7X5TNR4"/>
<feature type="binding site" evidence="7">
    <location>
        <position position="243"/>
    </location>
    <ligand>
        <name>substrate</name>
    </ligand>
</feature>
<comment type="similarity">
    <text evidence="2 7">Belongs to the glucose-6-phosphate dehydrogenase family.</text>
</comment>
<dbReference type="Pfam" id="PF02781">
    <property type="entry name" value="G6PD_C"/>
    <property type="match status" value="1"/>
</dbReference>
<gene>
    <name evidence="7 10" type="primary">zwf</name>
    <name evidence="10" type="ORF">HBF32_04610</name>
</gene>
<organism evidence="10 11">
    <name type="scientific">Luteibacter yeojuensis</name>
    <dbReference type="NCBI Taxonomy" id="345309"/>
    <lineage>
        <taxon>Bacteria</taxon>
        <taxon>Pseudomonadati</taxon>
        <taxon>Pseudomonadota</taxon>
        <taxon>Gammaproteobacteria</taxon>
        <taxon>Lysobacterales</taxon>
        <taxon>Rhodanobacteraceae</taxon>
        <taxon>Luteibacter</taxon>
    </lineage>
</organism>
<dbReference type="Gene3D" id="3.30.360.10">
    <property type="entry name" value="Dihydrodipicolinate Reductase, domain 2"/>
    <property type="match status" value="1"/>
</dbReference>
<dbReference type="Gene3D" id="3.40.50.720">
    <property type="entry name" value="NAD(P)-binding Rossmann-like Domain"/>
    <property type="match status" value="1"/>
</dbReference>
<dbReference type="PANTHER" id="PTHR23429">
    <property type="entry name" value="GLUCOSE-6-PHOSPHATE 1-DEHYDROGENASE G6PD"/>
    <property type="match status" value="1"/>
</dbReference>
<feature type="domain" description="Glucose-6-phosphate dehydrogenase NAD-binding" evidence="8">
    <location>
        <begin position="17"/>
        <end position="195"/>
    </location>
</feature>
<evidence type="ECO:0000256" key="2">
    <source>
        <dbReference type="ARBA" id="ARBA00009975"/>
    </source>
</evidence>
<evidence type="ECO:0000259" key="8">
    <source>
        <dbReference type="Pfam" id="PF00479"/>
    </source>
</evidence>
<dbReference type="GO" id="GO:0050661">
    <property type="term" value="F:NADP binding"/>
    <property type="evidence" value="ECO:0007669"/>
    <property type="project" value="UniProtKB-UniRule"/>
</dbReference>
<feature type="binding site" evidence="7">
    <location>
        <position position="190"/>
    </location>
    <ligand>
        <name>substrate</name>
    </ligand>
</feature>
<dbReference type="NCBIfam" id="TIGR00871">
    <property type="entry name" value="zwf"/>
    <property type="match status" value="1"/>
</dbReference>
<evidence type="ECO:0000259" key="9">
    <source>
        <dbReference type="Pfam" id="PF02781"/>
    </source>
</evidence>
<dbReference type="Proteomes" id="UP000518878">
    <property type="component" value="Unassembled WGS sequence"/>
</dbReference>
<keyword evidence="5 7" id="KW-0560">Oxidoreductase</keyword>
<dbReference type="PROSITE" id="PS00069">
    <property type="entry name" value="G6P_DEHYDROGENASE"/>
    <property type="match status" value="1"/>
</dbReference>
<evidence type="ECO:0000256" key="4">
    <source>
        <dbReference type="ARBA" id="ARBA00022857"/>
    </source>
</evidence>
<protein>
    <recommendedName>
        <fullName evidence="7">Glucose-6-phosphate 1-dehydrogenase</fullName>
        <shortName evidence="7">G6PD</shortName>
        <ecNumber evidence="7">1.1.1.49</ecNumber>
    </recommendedName>
</protein>
<dbReference type="Pfam" id="PF00479">
    <property type="entry name" value="G6PD_N"/>
    <property type="match status" value="1"/>
</dbReference>
<dbReference type="SUPFAM" id="SSF55347">
    <property type="entry name" value="Glyceraldehyde-3-phosphate dehydrogenase-like, C-terminal domain"/>
    <property type="match status" value="1"/>
</dbReference>
<feature type="binding site" evidence="7">
    <location>
        <position position="186"/>
    </location>
    <ligand>
        <name>substrate</name>
    </ligand>
</feature>
<evidence type="ECO:0000256" key="1">
    <source>
        <dbReference type="ARBA" id="ARBA00004937"/>
    </source>
</evidence>
<feature type="domain" description="Glucose-6-phosphate dehydrogenase C-terminal" evidence="9">
    <location>
        <begin position="198"/>
        <end position="490"/>
    </location>
</feature>
<dbReference type="EC" id="1.1.1.49" evidence="7"/>
<dbReference type="EMBL" id="JAAQTL010000001">
    <property type="protein sequence ID" value="NID14746.1"/>
    <property type="molecule type" value="Genomic_DNA"/>
</dbReference>
<feature type="binding site" evidence="7">
    <location>
        <position position="224"/>
    </location>
    <ligand>
        <name>substrate</name>
    </ligand>
</feature>
<dbReference type="PRINTS" id="PR00079">
    <property type="entry name" value="G6PDHDRGNASE"/>
</dbReference>
<name>A0A7X5TNR4_9GAMM</name>
<dbReference type="GO" id="GO:0006006">
    <property type="term" value="P:glucose metabolic process"/>
    <property type="evidence" value="ECO:0007669"/>
    <property type="project" value="UniProtKB-KW"/>
</dbReference>